<sequence>MASGGIQERLAALEPVIRRICTVAGAPGISIGVSHGGEVIHRANYGFADVESQSPTTSETVYRIGTLAKALTASAVGILVDQGRLDWDTPIRDILPGFQSCSTTVTENLTIVDLLSHRAGLARSNFWWQGAEGALLLDKSELLKVYKELPPVGRGFRADWAYSNWGYALVGEVIEQLSGISFGRFLEENLLRPLGMSHTSFDAPRTNDAGLAKPYAAMDDASIHPMTFSPVYDGTVMAPAMGGRSSADDLLRYSMALLAARRDEASGNKAGVIRHAVKQLSGHIFTAPGTLEKSYAFGFYRTQLPNTVLGMGWNSIYVDKMPTLVPRGHAGPVIAHGGSLPGYHVAMALLPELDSSVVVCTNSIALGDVSGWVSLAVLEALIETPSPSDYVRLASEAAQSNARNVDRLEAALERPSGSRVSHKPLDQYVGSYRHASLDWFVDIKLNSEGALEVAFMGLESQTWTLKHHEVDTFLWLTSREEQAKRGRMTTYPLVANHFKLIFGEDASGHVTELYWPHEAGLKMDQQRFVRSSL</sequence>
<dbReference type="PANTHER" id="PTHR46825:SF14">
    <property type="entry name" value="BETA-LACTAMASE-RELATED DOMAIN-CONTAINING PROTEIN"/>
    <property type="match status" value="1"/>
</dbReference>
<evidence type="ECO:0000313" key="5">
    <source>
        <dbReference type="Proteomes" id="UP001232148"/>
    </source>
</evidence>
<dbReference type="AlphaFoldDB" id="A0AAD9M3W6"/>
<protein>
    <submittedName>
        <fullName evidence="4">D-aminoacylase</fullName>
    </submittedName>
</protein>
<keyword evidence="5" id="KW-1185">Reference proteome</keyword>
<evidence type="ECO:0000259" key="3">
    <source>
        <dbReference type="Pfam" id="PF11954"/>
    </source>
</evidence>
<dbReference type="InterPro" id="IPR021860">
    <property type="entry name" value="Peptidase_S12_Pab87-rel_C"/>
</dbReference>
<dbReference type="InterPro" id="IPR050491">
    <property type="entry name" value="AmpC-like"/>
</dbReference>
<accession>A0AAD9M3W6</accession>
<proteinExistence type="inferred from homology"/>
<dbReference type="Gene3D" id="3.40.710.10">
    <property type="entry name" value="DD-peptidase/beta-lactamase superfamily"/>
    <property type="match status" value="1"/>
</dbReference>
<organism evidence="4 5">
    <name type="scientific">Colletotrichum zoysiae</name>
    <dbReference type="NCBI Taxonomy" id="1216348"/>
    <lineage>
        <taxon>Eukaryota</taxon>
        <taxon>Fungi</taxon>
        <taxon>Dikarya</taxon>
        <taxon>Ascomycota</taxon>
        <taxon>Pezizomycotina</taxon>
        <taxon>Sordariomycetes</taxon>
        <taxon>Hypocreomycetidae</taxon>
        <taxon>Glomerellales</taxon>
        <taxon>Glomerellaceae</taxon>
        <taxon>Colletotrichum</taxon>
        <taxon>Colletotrichum graminicola species complex</taxon>
    </lineage>
</organism>
<dbReference type="EMBL" id="MU842883">
    <property type="protein sequence ID" value="KAK2028125.1"/>
    <property type="molecule type" value="Genomic_DNA"/>
</dbReference>
<comment type="similarity">
    <text evidence="1">Belongs to the peptidase S12 family.</text>
</comment>
<dbReference type="Gene3D" id="2.40.128.600">
    <property type="match status" value="1"/>
</dbReference>
<dbReference type="InterPro" id="IPR001466">
    <property type="entry name" value="Beta-lactam-related"/>
</dbReference>
<name>A0AAD9M3W6_9PEZI</name>
<dbReference type="SUPFAM" id="SSF56601">
    <property type="entry name" value="beta-lactamase/transpeptidase-like"/>
    <property type="match status" value="1"/>
</dbReference>
<evidence type="ECO:0000259" key="2">
    <source>
        <dbReference type="Pfam" id="PF00144"/>
    </source>
</evidence>
<feature type="domain" description="Peptidase S12 Pab87-related C-terminal" evidence="3">
    <location>
        <begin position="419"/>
        <end position="528"/>
    </location>
</feature>
<evidence type="ECO:0000256" key="1">
    <source>
        <dbReference type="ARBA" id="ARBA00038215"/>
    </source>
</evidence>
<dbReference type="Pfam" id="PF11954">
    <property type="entry name" value="DUF3471"/>
    <property type="match status" value="1"/>
</dbReference>
<feature type="domain" description="Beta-lactamase-related" evidence="2">
    <location>
        <begin position="25"/>
        <end position="363"/>
    </location>
</feature>
<gene>
    <name evidence="4" type="ORF">LX32DRAFT_640260</name>
</gene>
<comment type="caution">
    <text evidence="4">The sequence shown here is derived from an EMBL/GenBank/DDBJ whole genome shotgun (WGS) entry which is preliminary data.</text>
</comment>
<dbReference type="PANTHER" id="PTHR46825">
    <property type="entry name" value="D-ALANYL-D-ALANINE-CARBOXYPEPTIDASE/ENDOPEPTIDASE AMPH"/>
    <property type="match status" value="1"/>
</dbReference>
<dbReference type="Proteomes" id="UP001232148">
    <property type="component" value="Unassembled WGS sequence"/>
</dbReference>
<reference evidence="4" key="1">
    <citation type="submission" date="2021-06" db="EMBL/GenBank/DDBJ databases">
        <title>Comparative genomics, transcriptomics and evolutionary studies reveal genomic signatures of adaptation to plant cell wall in hemibiotrophic fungi.</title>
        <authorList>
            <consortium name="DOE Joint Genome Institute"/>
            <person name="Baroncelli R."/>
            <person name="Diaz J.F."/>
            <person name="Benocci T."/>
            <person name="Peng M."/>
            <person name="Battaglia E."/>
            <person name="Haridas S."/>
            <person name="Andreopoulos W."/>
            <person name="Labutti K."/>
            <person name="Pangilinan J."/>
            <person name="Floch G.L."/>
            <person name="Makela M.R."/>
            <person name="Henrissat B."/>
            <person name="Grigoriev I.V."/>
            <person name="Crouch J.A."/>
            <person name="De Vries R.P."/>
            <person name="Sukno S.A."/>
            <person name="Thon M.R."/>
        </authorList>
    </citation>
    <scope>NUCLEOTIDE SEQUENCE</scope>
    <source>
        <strain evidence="4">MAFF235873</strain>
    </source>
</reference>
<evidence type="ECO:0000313" key="4">
    <source>
        <dbReference type="EMBL" id="KAK2028125.1"/>
    </source>
</evidence>
<dbReference type="InterPro" id="IPR012338">
    <property type="entry name" value="Beta-lactam/transpept-like"/>
</dbReference>
<dbReference type="Pfam" id="PF00144">
    <property type="entry name" value="Beta-lactamase"/>
    <property type="match status" value="1"/>
</dbReference>